<feature type="domain" description="PPM-type phosphatase" evidence="3">
    <location>
        <begin position="1"/>
        <end position="92"/>
    </location>
</feature>
<dbReference type="InterPro" id="IPR036457">
    <property type="entry name" value="PPM-type-like_dom_sf"/>
</dbReference>
<dbReference type="VEuPathDB" id="ToxoDB:CSUI_011072"/>
<dbReference type="Pfam" id="PF00481">
    <property type="entry name" value="PP2C"/>
    <property type="match status" value="1"/>
</dbReference>
<feature type="domain" description="V-SNARE coiled-coil homology" evidence="2">
    <location>
        <begin position="97"/>
        <end position="157"/>
    </location>
</feature>
<evidence type="ECO:0000313" key="4">
    <source>
        <dbReference type="EMBL" id="PHJ15118.1"/>
    </source>
</evidence>
<sequence>MSRALGDTIAQHIGVSCEPDINVVELDRSCLFLIIASDGVWEFITSDEAVRIAYEAMNGERKLRTQEAADRLTLEAFKRWIEEEGTVVDDNPRSFDQLLSVSEKTEQAQKEVRRALQAVLETGEDLNELVQKSEDLSLTSKQLFKSATKAKKHYACCKIQ</sequence>
<name>A0A2C6KEP1_9APIC</name>
<dbReference type="GO" id="GO:0004722">
    <property type="term" value="F:protein serine/threonine phosphatase activity"/>
    <property type="evidence" value="ECO:0007669"/>
    <property type="project" value="InterPro"/>
</dbReference>
<dbReference type="AlphaFoldDB" id="A0A2C6KEP1"/>
<dbReference type="PROSITE" id="PS50892">
    <property type="entry name" value="V_SNARE"/>
    <property type="match status" value="1"/>
</dbReference>
<organism evidence="4 5">
    <name type="scientific">Cystoisospora suis</name>
    <dbReference type="NCBI Taxonomy" id="483139"/>
    <lineage>
        <taxon>Eukaryota</taxon>
        <taxon>Sar</taxon>
        <taxon>Alveolata</taxon>
        <taxon>Apicomplexa</taxon>
        <taxon>Conoidasida</taxon>
        <taxon>Coccidia</taxon>
        <taxon>Eucoccidiorida</taxon>
        <taxon>Eimeriorina</taxon>
        <taxon>Sarcocystidae</taxon>
        <taxon>Cystoisospora</taxon>
    </lineage>
</organism>
<dbReference type="SUPFAM" id="SSF81606">
    <property type="entry name" value="PP2C-like"/>
    <property type="match status" value="1"/>
</dbReference>
<dbReference type="RefSeq" id="XP_067916852.1">
    <property type="nucleotide sequence ID" value="XM_068071173.1"/>
</dbReference>
<dbReference type="PROSITE" id="PS51746">
    <property type="entry name" value="PPM_2"/>
    <property type="match status" value="1"/>
</dbReference>
<dbReference type="Gene3D" id="1.20.5.110">
    <property type="match status" value="1"/>
</dbReference>
<evidence type="ECO:0000259" key="3">
    <source>
        <dbReference type="PROSITE" id="PS51746"/>
    </source>
</evidence>
<dbReference type="InterPro" id="IPR001932">
    <property type="entry name" value="PPM-type_phosphatase-like_dom"/>
</dbReference>
<accession>A0A2C6KEP1</accession>
<dbReference type="SUPFAM" id="SSF58038">
    <property type="entry name" value="SNARE fusion complex"/>
    <property type="match status" value="1"/>
</dbReference>
<comment type="caution">
    <text evidence="4">The sequence shown here is derived from an EMBL/GenBank/DDBJ whole genome shotgun (WGS) entry which is preliminary data.</text>
</comment>
<dbReference type="PANTHER" id="PTHR47992">
    <property type="entry name" value="PROTEIN PHOSPHATASE"/>
    <property type="match status" value="1"/>
</dbReference>
<dbReference type="Gene3D" id="3.60.40.10">
    <property type="entry name" value="PPM-type phosphatase domain"/>
    <property type="match status" value="1"/>
</dbReference>
<dbReference type="Pfam" id="PF00957">
    <property type="entry name" value="Synaptobrevin"/>
    <property type="match status" value="1"/>
</dbReference>
<gene>
    <name evidence="4" type="ORF">CSUI_011072</name>
</gene>
<protein>
    <submittedName>
        <fullName evidence="4">Protein phosphatase</fullName>
    </submittedName>
</protein>
<evidence type="ECO:0000256" key="1">
    <source>
        <dbReference type="PROSITE-ProRule" id="PRU00290"/>
    </source>
</evidence>
<evidence type="ECO:0000259" key="2">
    <source>
        <dbReference type="PROSITE" id="PS50892"/>
    </source>
</evidence>
<evidence type="ECO:0000313" key="5">
    <source>
        <dbReference type="Proteomes" id="UP000221165"/>
    </source>
</evidence>
<dbReference type="InterPro" id="IPR042855">
    <property type="entry name" value="V_SNARE_CC"/>
</dbReference>
<reference evidence="4 5" key="1">
    <citation type="journal article" date="2017" name="Int. J. Parasitol.">
        <title>The genome of the protozoan parasite Cystoisospora suis and a reverse vaccinology approach to identify vaccine candidates.</title>
        <authorList>
            <person name="Palmieri N."/>
            <person name="Shrestha A."/>
            <person name="Ruttkowski B."/>
            <person name="Beck T."/>
            <person name="Vogl C."/>
            <person name="Tomley F."/>
            <person name="Blake D.P."/>
            <person name="Joachim A."/>
        </authorList>
    </citation>
    <scope>NUCLEOTIDE SEQUENCE [LARGE SCALE GENOMIC DNA]</scope>
    <source>
        <strain evidence="4 5">Wien I</strain>
    </source>
</reference>
<keyword evidence="5" id="KW-1185">Reference proteome</keyword>
<proteinExistence type="predicted"/>
<dbReference type="OrthoDB" id="10264738at2759"/>
<keyword evidence="1" id="KW-0175">Coiled coil</keyword>
<dbReference type="EMBL" id="MIGC01009495">
    <property type="protein sequence ID" value="PHJ15118.1"/>
    <property type="molecule type" value="Genomic_DNA"/>
</dbReference>
<dbReference type="GeneID" id="94434384"/>
<dbReference type="Proteomes" id="UP000221165">
    <property type="component" value="Unassembled WGS sequence"/>
</dbReference>
<dbReference type="InterPro" id="IPR015655">
    <property type="entry name" value="PP2C"/>
</dbReference>